<sequence length="344" mass="38474">MTELEKLVKDIPPNLPILTGPNRKLDSSTSGAESDFTISCQASEGTQRRGDIFEDRSVRETLRAAGYKLTQEKDCLVPIRVRISIYLFVLPHLQLAHHFAFIVLKLLNDDSNELEILRSLSAIKLPENHAIKLHGVVDLGIGTGTVIVLPWRMPLAEYCISSPLPWSAEPLENQFLEGVAFLHEHNIAHLDLKVDNVLIDIEGDKHDLRLWIIDFGLSVFVEDEGTTIKGYRGTPEWTAPEVGTLDGPSTRYSPILADRWACGRMLDYFEKHLPSGHGSQRDIGRLGIGLLREDPRSRPSVREVLDGWRGKAKDGTMKRSAGEDWSDGLEKRARISCVEDIVDG</sequence>
<evidence type="ECO:0000313" key="2">
    <source>
        <dbReference type="EMBL" id="KAI0296940.1"/>
    </source>
</evidence>
<dbReference type="GO" id="GO:0044773">
    <property type="term" value="P:mitotic DNA damage checkpoint signaling"/>
    <property type="evidence" value="ECO:0007669"/>
    <property type="project" value="TreeGrafter"/>
</dbReference>
<dbReference type="PROSITE" id="PS00108">
    <property type="entry name" value="PROTEIN_KINASE_ST"/>
    <property type="match status" value="1"/>
</dbReference>
<evidence type="ECO:0000313" key="3">
    <source>
        <dbReference type="Proteomes" id="UP001203297"/>
    </source>
</evidence>
<dbReference type="SUPFAM" id="SSF56112">
    <property type="entry name" value="Protein kinase-like (PK-like)"/>
    <property type="match status" value="1"/>
</dbReference>
<evidence type="ECO:0000259" key="1">
    <source>
        <dbReference type="PROSITE" id="PS50011"/>
    </source>
</evidence>
<dbReference type="PROSITE" id="PS50011">
    <property type="entry name" value="PROTEIN_KINASE_DOM"/>
    <property type="match status" value="1"/>
</dbReference>
<dbReference type="PANTHER" id="PTHR44167">
    <property type="entry name" value="OVARIAN-SPECIFIC SERINE/THREONINE-PROTEIN KINASE LOK-RELATED"/>
    <property type="match status" value="1"/>
</dbReference>
<dbReference type="Pfam" id="PF00069">
    <property type="entry name" value="Pkinase"/>
    <property type="match status" value="1"/>
</dbReference>
<dbReference type="InterPro" id="IPR008271">
    <property type="entry name" value="Ser/Thr_kinase_AS"/>
</dbReference>
<dbReference type="Gene3D" id="1.10.510.10">
    <property type="entry name" value="Transferase(Phosphotransferase) domain 1"/>
    <property type="match status" value="1"/>
</dbReference>
<dbReference type="SMART" id="SM00220">
    <property type="entry name" value="S_TKc"/>
    <property type="match status" value="1"/>
</dbReference>
<feature type="domain" description="Protein kinase" evidence="1">
    <location>
        <begin position="38"/>
        <end position="317"/>
    </location>
</feature>
<dbReference type="GO" id="GO:0004674">
    <property type="term" value="F:protein serine/threonine kinase activity"/>
    <property type="evidence" value="ECO:0007669"/>
    <property type="project" value="TreeGrafter"/>
</dbReference>
<gene>
    <name evidence="2" type="ORF">B0F90DRAFT_1005116</name>
</gene>
<keyword evidence="3" id="KW-1185">Reference proteome</keyword>
<dbReference type="InterPro" id="IPR011009">
    <property type="entry name" value="Kinase-like_dom_sf"/>
</dbReference>
<comment type="caution">
    <text evidence="2">The sequence shown here is derived from an EMBL/GenBank/DDBJ whole genome shotgun (WGS) entry which is preliminary data.</text>
</comment>
<dbReference type="GO" id="GO:0005634">
    <property type="term" value="C:nucleus"/>
    <property type="evidence" value="ECO:0007669"/>
    <property type="project" value="TreeGrafter"/>
</dbReference>
<dbReference type="GO" id="GO:0005524">
    <property type="term" value="F:ATP binding"/>
    <property type="evidence" value="ECO:0007669"/>
    <property type="project" value="InterPro"/>
</dbReference>
<keyword evidence="2" id="KW-0418">Kinase</keyword>
<accession>A0AAD4LZL8</accession>
<dbReference type="Proteomes" id="UP001203297">
    <property type="component" value="Unassembled WGS sequence"/>
</dbReference>
<name>A0AAD4LZL8_9AGAM</name>
<dbReference type="AlphaFoldDB" id="A0AAD4LZL8"/>
<organism evidence="2 3">
    <name type="scientific">Multifurca ochricompacta</name>
    <dbReference type="NCBI Taxonomy" id="376703"/>
    <lineage>
        <taxon>Eukaryota</taxon>
        <taxon>Fungi</taxon>
        <taxon>Dikarya</taxon>
        <taxon>Basidiomycota</taxon>
        <taxon>Agaricomycotina</taxon>
        <taxon>Agaricomycetes</taxon>
        <taxon>Russulales</taxon>
        <taxon>Russulaceae</taxon>
        <taxon>Multifurca</taxon>
    </lineage>
</organism>
<protein>
    <submittedName>
        <fullName evidence="2">Kinase-like domain-containing protein</fullName>
    </submittedName>
</protein>
<keyword evidence="2" id="KW-0808">Transferase</keyword>
<dbReference type="PANTHER" id="PTHR44167:SF24">
    <property type="entry name" value="SERINE_THREONINE-PROTEIN KINASE CHK2"/>
    <property type="match status" value="1"/>
</dbReference>
<dbReference type="InterPro" id="IPR000719">
    <property type="entry name" value="Prot_kinase_dom"/>
</dbReference>
<dbReference type="EMBL" id="WTXG01000043">
    <property type="protein sequence ID" value="KAI0296940.1"/>
    <property type="molecule type" value="Genomic_DNA"/>
</dbReference>
<reference evidence="2" key="1">
    <citation type="journal article" date="2022" name="New Phytol.">
        <title>Evolutionary transition to the ectomycorrhizal habit in the genomes of a hyperdiverse lineage of mushroom-forming fungi.</title>
        <authorList>
            <person name="Looney B."/>
            <person name="Miyauchi S."/>
            <person name="Morin E."/>
            <person name="Drula E."/>
            <person name="Courty P.E."/>
            <person name="Kohler A."/>
            <person name="Kuo A."/>
            <person name="LaButti K."/>
            <person name="Pangilinan J."/>
            <person name="Lipzen A."/>
            <person name="Riley R."/>
            <person name="Andreopoulos W."/>
            <person name="He G."/>
            <person name="Johnson J."/>
            <person name="Nolan M."/>
            <person name="Tritt A."/>
            <person name="Barry K.W."/>
            <person name="Grigoriev I.V."/>
            <person name="Nagy L.G."/>
            <person name="Hibbett D."/>
            <person name="Henrissat B."/>
            <person name="Matheny P.B."/>
            <person name="Labbe J."/>
            <person name="Martin F.M."/>
        </authorList>
    </citation>
    <scope>NUCLEOTIDE SEQUENCE</scope>
    <source>
        <strain evidence="2">BPL690</strain>
    </source>
</reference>
<proteinExistence type="predicted"/>